<organism evidence="1 2">
    <name type="scientific">Ancylomarina euxinus</name>
    <dbReference type="NCBI Taxonomy" id="2283627"/>
    <lineage>
        <taxon>Bacteria</taxon>
        <taxon>Pseudomonadati</taxon>
        <taxon>Bacteroidota</taxon>
        <taxon>Bacteroidia</taxon>
        <taxon>Marinilabiliales</taxon>
        <taxon>Marinifilaceae</taxon>
        <taxon>Ancylomarina</taxon>
    </lineage>
</organism>
<evidence type="ECO:0000313" key="1">
    <source>
        <dbReference type="EMBL" id="RRG21561.1"/>
    </source>
</evidence>
<dbReference type="OrthoDB" id="7284229at2"/>
<dbReference type="EMBL" id="QQWG01000008">
    <property type="protein sequence ID" value="RRG21561.1"/>
    <property type="molecule type" value="Genomic_DNA"/>
</dbReference>
<proteinExistence type="predicted"/>
<sequence length="283" mass="32517">MEFINYNILCFEDTDAYFNLFKKRILNAYEGSDLKINITQSKDDSALKNLSKDSDIDLIIVDLNLDKKIKGNKVIQQIRDLKLLTDIIFYSSEPGFKKKIIQNGFEGLYFSNKDNLVSKTKNIIDKIFRSFDQVALQRGNFIAEAITLEAKIDCMLLKHFTPIEDFKEKILDSESFSTFQKYNLLKSLVTDKINALKLLSDDKSTSALQQLNANKTILNKFQQEVIEIRNKLAHVSGELDGNVLKFCTRNDEFTIDGNGVKAKRKVLEKHAKNLTDLESYFNN</sequence>
<comment type="caution">
    <text evidence="1">The sequence shown here is derived from an EMBL/GenBank/DDBJ whole genome shotgun (WGS) entry which is preliminary data.</text>
</comment>
<dbReference type="Gene3D" id="3.40.50.2300">
    <property type="match status" value="1"/>
</dbReference>
<reference evidence="1 2" key="1">
    <citation type="submission" date="2018-07" db="EMBL/GenBank/DDBJ databases">
        <title>Draft genome sequence of Ancylomarina sp. M1P.</title>
        <authorList>
            <person name="Yadav S."/>
            <person name="Villanueva L."/>
            <person name="Damste J.S.S."/>
        </authorList>
    </citation>
    <scope>NUCLEOTIDE SEQUENCE [LARGE SCALE GENOMIC DNA]</scope>
    <source>
        <strain evidence="1 2">M1P</strain>
    </source>
</reference>
<gene>
    <name evidence="1" type="ORF">DWB61_09785</name>
</gene>
<evidence type="ECO:0000313" key="2">
    <source>
        <dbReference type="Proteomes" id="UP000285794"/>
    </source>
</evidence>
<name>A0A425Y0Y8_9BACT</name>
<dbReference type="RefSeq" id="WP_125030713.1">
    <property type="nucleotide sequence ID" value="NZ_JAPXVP010000001.1"/>
</dbReference>
<keyword evidence="2" id="KW-1185">Reference proteome</keyword>
<dbReference type="AlphaFoldDB" id="A0A425Y0Y8"/>
<accession>A0A425Y0Y8</accession>
<dbReference type="Proteomes" id="UP000285794">
    <property type="component" value="Unassembled WGS sequence"/>
</dbReference>
<protein>
    <submittedName>
        <fullName evidence="1">Response regulator</fullName>
    </submittedName>
</protein>